<dbReference type="SUPFAM" id="SSF51126">
    <property type="entry name" value="Pectin lyase-like"/>
    <property type="match status" value="1"/>
</dbReference>
<comment type="caution">
    <text evidence="3">The sequence shown here is derived from an EMBL/GenBank/DDBJ whole genome shotgun (WGS) entry which is preliminary data.</text>
</comment>
<dbReference type="InterPro" id="IPR006315">
    <property type="entry name" value="OM_autotransptr_brl_dom"/>
</dbReference>
<dbReference type="CDD" id="cd01344">
    <property type="entry name" value="PL2_Passenger_AT"/>
    <property type="match status" value="1"/>
</dbReference>
<evidence type="ECO:0000256" key="1">
    <source>
        <dbReference type="SAM" id="MobiDB-lite"/>
    </source>
</evidence>
<dbReference type="SUPFAM" id="SSF103515">
    <property type="entry name" value="Autotransporter"/>
    <property type="match status" value="1"/>
</dbReference>
<name>A0ABU1RNT0_9GAMM</name>
<dbReference type="PRINTS" id="PR01217">
    <property type="entry name" value="PRICHEXTENSN"/>
</dbReference>
<dbReference type="SMART" id="SM00869">
    <property type="entry name" value="Autotransporter"/>
    <property type="match status" value="1"/>
</dbReference>
<feature type="compositionally biased region" description="Pro residues" evidence="1">
    <location>
        <begin position="680"/>
        <end position="784"/>
    </location>
</feature>
<dbReference type="EMBL" id="JAVDTT010000001">
    <property type="protein sequence ID" value="MDR6840434.1"/>
    <property type="molecule type" value="Genomic_DNA"/>
</dbReference>
<sequence>MADSKPHRLSSCIALLLRYGHVGAIGGLGYAAAFSAYAGCDATLPVSGQTVTCDTGIPNPQTTGVQAVAGSTGVTVNIVDGAILQIAAGAGVQVRDQSQVNNDGSIGLSAADTFDAVFAEGSGNTVANTGAIVTAGGASDGLQTNGSNNAITNGVDGSIVTTGANANGMYSLNGSGNVLTNSGTINVSGAGSSGVRIDGAAGASNTVVNNGLIASQTGNGVLFGGSANGTLINRGAITGQTTGVVFGAGNDRLEMLDGQINGTVAQGAGNDTVIATGGRLDAVNQGDGLDRFEIGANGLVTGTVQQGSGVDDFLMTGGQIGALLQGDNLDTFAMSGGRIVGAFEDGDRATMTGGRIGRVDMKLDDNLFDMSGGTIDGNLVTGFGNDTIRLSNGYIGGNISVSGGNDNVTVTGGTVRGEVRISAGNDTFTWDGGGVIYGAIELGEGTDTATLRSLNQSHLGATPSLSGGNGVDSLTFDNVTTGGVVRFGNWETINARNDTELTFDGNLVLGDAASGTGTLDVDASSTLFAGNGANASLLAFNTGQLASVFNAGRIDLTNGAASAADTFTIVGNYVGDNAALFLQTQLGDDSSPSDKLIISGGTASGTTGLDIINLNGSGGSTLLDGIMVIQAINGASSSNSAFALMGPVAAGAFEYFLFKGGVSDGTSENWYLRSTLVAPPASPPPTPAPAPDPLEPAPPPVPPAPPEPPAPPPPALPPPPPPEAPDNPDPEVPPVPPPVPPAPPPPAEPPAPPPSLPPVPEDPAPVPTPSPEPSPLPPTPPTPGATPATGTIIPLYRVETPTYAVVPPIVHQLALATLGTFHERQGEQTLLHGEGAVRSAWGRVIGQNTEQSWTGTVAPTFDGTLWGAQAGLDLFARETEGGRRDHFGLFVGRTRADGDVRGFALGWNNLTVGETRLDDTHLGLYWSRIGASGAYLDAVIVASRYDGEANSSRGLGIDLDGDGATASVEIGYPLRWGEDSRWSLEPQAQLVWQRTSFDDQQDEFASVAFDSDNALTGRVGLRLSADYQTSAGLLQPYLKLNYWHGFDGEDRVRFNTDAISTQQAFDAVELGAGVAARFNAHTSVYVVLDYTADADDEGRDRKTVEGNVGLRITW</sequence>
<dbReference type="PROSITE" id="PS51208">
    <property type="entry name" value="AUTOTRANSPORTER"/>
    <property type="match status" value="1"/>
</dbReference>
<dbReference type="PANTHER" id="PTHR24216">
    <property type="entry name" value="PAXILLIN-RELATED"/>
    <property type="match status" value="1"/>
</dbReference>
<protein>
    <submittedName>
        <fullName evidence="3">Outer membrane autotransporter protein</fullName>
    </submittedName>
</protein>
<dbReference type="Pfam" id="PF18883">
    <property type="entry name" value="AC_1"/>
    <property type="match status" value="1"/>
</dbReference>
<dbReference type="InterPro" id="IPR005546">
    <property type="entry name" value="Autotransporte_beta"/>
</dbReference>
<evidence type="ECO:0000259" key="2">
    <source>
        <dbReference type="PROSITE" id="PS51208"/>
    </source>
</evidence>
<gene>
    <name evidence="3" type="ORF">J2W94_000698</name>
</gene>
<dbReference type="Proteomes" id="UP001254759">
    <property type="component" value="Unassembled WGS sequence"/>
</dbReference>
<feature type="domain" description="Autotransporter" evidence="2">
    <location>
        <begin position="833"/>
        <end position="1114"/>
    </location>
</feature>
<accession>A0ABU1RNT0</accession>
<organism evidence="3 4">
    <name type="scientific">Pseudoxanthomonas sacheonensis</name>
    <dbReference type="NCBI Taxonomy" id="443615"/>
    <lineage>
        <taxon>Bacteria</taxon>
        <taxon>Pseudomonadati</taxon>
        <taxon>Pseudomonadota</taxon>
        <taxon>Gammaproteobacteria</taxon>
        <taxon>Lysobacterales</taxon>
        <taxon>Lysobacteraceae</taxon>
        <taxon>Pseudoxanthomonas</taxon>
    </lineage>
</organism>
<evidence type="ECO:0000313" key="3">
    <source>
        <dbReference type="EMBL" id="MDR6840434.1"/>
    </source>
</evidence>
<dbReference type="InterPro" id="IPR036709">
    <property type="entry name" value="Autotransporte_beta_dom_sf"/>
</dbReference>
<dbReference type="InterPro" id="IPR012332">
    <property type="entry name" value="Autotransporter_pectin_lyase_C"/>
</dbReference>
<reference evidence="3 4" key="1">
    <citation type="submission" date="2023-07" db="EMBL/GenBank/DDBJ databases">
        <title>Sorghum-associated microbial communities from plants grown in Nebraska, USA.</title>
        <authorList>
            <person name="Schachtman D."/>
        </authorList>
    </citation>
    <scope>NUCLEOTIDE SEQUENCE [LARGE SCALE GENOMIC DNA]</scope>
    <source>
        <strain evidence="3 4">BE107</strain>
    </source>
</reference>
<keyword evidence="4" id="KW-1185">Reference proteome</keyword>
<dbReference type="InterPro" id="IPR011050">
    <property type="entry name" value="Pectin_lyase_fold/virulence"/>
</dbReference>
<dbReference type="Pfam" id="PF03797">
    <property type="entry name" value="Autotransporter"/>
    <property type="match status" value="1"/>
</dbReference>
<dbReference type="SUPFAM" id="SSF81995">
    <property type="entry name" value="beta-sandwich domain of Sec23/24"/>
    <property type="match status" value="1"/>
</dbReference>
<dbReference type="Gene3D" id="2.40.128.130">
    <property type="entry name" value="Autotransporter beta-domain"/>
    <property type="match status" value="1"/>
</dbReference>
<dbReference type="RefSeq" id="WP_310090313.1">
    <property type="nucleotide sequence ID" value="NZ_JAVDTT010000001.1"/>
</dbReference>
<dbReference type="PANTHER" id="PTHR24216:SF65">
    <property type="entry name" value="PAXILLIN-LIKE PROTEIN 1"/>
    <property type="match status" value="1"/>
</dbReference>
<proteinExistence type="predicted"/>
<evidence type="ECO:0000313" key="4">
    <source>
        <dbReference type="Proteomes" id="UP001254759"/>
    </source>
</evidence>
<feature type="region of interest" description="Disordered" evidence="1">
    <location>
        <begin position="680"/>
        <end position="788"/>
    </location>
</feature>
<dbReference type="NCBIfam" id="TIGR01414">
    <property type="entry name" value="autotrans_barl"/>
    <property type="match status" value="1"/>
</dbReference>
<dbReference type="Gene3D" id="2.160.20.20">
    <property type="match status" value="1"/>
</dbReference>
<dbReference type="InterPro" id="IPR043990">
    <property type="entry name" value="AC_1"/>
</dbReference>